<proteinExistence type="predicted"/>
<feature type="compositionally biased region" description="Basic and acidic residues" evidence="1">
    <location>
        <begin position="474"/>
        <end position="528"/>
    </location>
</feature>
<name>A0A9P8WL88_9HYPO</name>
<gene>
    <name evidence="3" type="ORF">B0T10DRAFT_571006</name>
</gene>
<dbReference type="InterPro" id="IPR038607">
    <property type="entry name" value="PhoD-like_sf"/>
</dbReference>
<dbReference type="Proteomes" id="UP000777438">
    <property type="component" value="Unassembled WGS sequence"/>
</dbReference>
<dbReference type="EMBL" id="JAGPYM010000001">
    <property type="protein sequence ID" value="KAH6900486.1"/>
    <property type="molecule type" value="Genomic_DNA"/>
</dbReference>
<dbReference type="PANTHER" id="PTHR46689">
    <property type="entry name" value="MEMBRANE PROTEIN, PUTATIVE-RELATED"/>
    <property type="match status" value="1"/>
</dbReference>
<evidence type="ECO:0000259" key="2">
    <source>
        <dbReference type="Pfam" id="PF19050"/>
    </source>
</evidence>
<keyword evidence="4" id="KW-1185">Reference proteome</keyword>
<sequence length="1648" mass="185254">MSTPYWGQLPGPKVAQATHAGHYRRRSESDDYNYNADRRSSMDVPPVRRPNRASTQTQGTDLQSESTFSPHDSPPSSLAAQGLAPRPPSYQRGHSRRQSADPSDFRGSRRPSRTHEDFDDVDSSAPPAAPEAPRGPPVSYRHPFGNGGLPYTHTTSGATAGPSQSADPTFPADDDYYDDDMEAEEYYKSSAGRTGGSQHLGGAPDDHLRRSSSAAVDPLVIPRRTTGKSGRRKKFANDRSPLQRLELTLDSMTKEEKRARVEAAEQRARERAALRAGKQPAYPQQPQPQSHSRNTSVSYDRRPSAAGAPVAFSEPAAQVDISGGTYQDDLRDAPQDVSHETSRETHREDYQDYDDYQDYRQVSRGVPKEVPVQTEYSTRRQGPLTQNPPEEAEYYSSGALQEPEAPAPTQRHSSYADSSIPKRNMSFRERARDSVHFSDFVEPESVAKPEPEPAPAPPARSGSFSLTRAGSNKLKKDPPGDPWYRMKRELAEKHQQELEQSRHEARDIPTSSRDKELPPAPTDRRRPSVDVSRTAHIPMPSDIQGMRRRATEPAPRAADYGYHEDEYMPPVTRGKTFSKGDKNVRTNREDEAAAHRRAERAESFSSEDSHHHRFSNMVFKPREEMSPGDGLYLPPKWLDEWKKATVGTLGGTLLEIKDDKEPEPQMASHWAPTDPNKAWWEQGNHRRSSYPARARKAEAFDGEYDENAPTRFKPPLYLRCGPLLRYCGIRREKTPPRTQHGSAISEREIWRGTVMIVTKDSDSSYEIAPTLRLFVQDIELLPPPPHRVKGDLPPEYVDPIAGHPKLGRRGQTLYVRPVEHLEEAKDLSRDETDQGLFEKSRTPPDTLLPDGMTDLPGSFASRRKRVGIDGEKVQKYKDVRGFRLHAEKGYTFWRFNIEVELREKQQRIAYRINRGPAMGFWVPARQQTMNMMFYSCNGFSLSVNSNDMSGPDPMWRDVLNTHQTNPFHLMIGGGDQIYNDCIADEGKLFQEWLEIRNPTHKHTAALTPQMQDEFESFYLERYCMWYSQGLFGLANSQIPMVNMYDDHDVFDGYGSYPHHNMNSPVFRGLGAVAFKYYMLFQQQSVLDETEATEPSWILGAKPGPYIGELSRSIFVSVGAKAALVAIDARMERTEHDVVSDKTWEKIMNRLYAELRRGQVEHLLVLLGVPIAYPRMVWLENILTSRLMDPVKALGRTGMFGKALNNIDGGVEVLDDLNDHWTAKNHKQERSVVVEDLQDLAIDKSVRVTILSGDVHLAAAGQFYSNPKMGLPKHKDPRYMPNIISSAIVNTPPSDLLADVLNKRNKVHHFDKQTDESMIPLFQTGVDGKPRNNKHLLPHRNWCSIREWSPGETPPPSPPRSAYDRTPSPPPKKSGGGGLFRRLSLSKNRPSADSQDDLASRTDSVRGPRPPVTRGGGGLFRSLSRRSSTSKKEKPAKLTRSMSVGEAPKKGGFFSFGRRSSQSRPDDGGINGSWGMIPRTTKRGSGLRGGAAYDEYSEGDDSHYMAHPQPPRRAATTGGQGLRGPHGDEEFPPTRPFHRTPTGLSTKQKKNAEQFEVDLEGGLDICLNVEVNPKDPAGITMPYRLLVPKLLYEYSPEVDEVPIAPAEPAEPSGFKRLLSFRKKPEKTRQPLEDEDYDSEEDAYYQQGGR</sequence>
<dbReference type="InterPro" id="IPR018946">
    <property type="entry name" value="PhoD-like_MPP"/>
</dbReference>
<feature type="compositionally biased region" description="Basic and acidic residues" evidence="1">
    <location>
        <begin position="578"/>
        <end position="610"/>
    </location>
</feature>
<feature type="compositionally biased region" description="Basic residues" evidence="1">
    <location>
        <begin position="225"/>
        <end position="234"/>
    </location>
</feature>
<organism evidence="3 4">
    <name type="scientific">Thelonectria olida</name>
    <dbReference type="NCBI Taxonomy" id="1576542"/>
    <lineage>
        <taxon>Eukaryota</taxon>
        <taxon>Fungi</taxon>
        <taxon>Dikarya</taxon>
        <taxon>Ascomycota</taxon>
        <taxon>Pezizomycotina</taxon>
        <taxon>Sordariomycetes</taxon>
        <taxon>Hypocreomycetidae</taxon>
        <taxon>Hypocreales</taxon>
        <taxon>Nectriaceae</taxon>
        <taxon>Thelonectria</taxon>
    </lineage>
</organism>
<feature type="compositionally biased region" description="Basic and acidic residues" evidence="1">
    <location>
        <begin position="252"/>
        <end position="273"/>
    </location>
</feature>
<feature type="compositionally biased region" description="Polar residues" evidence="1">
    <location>
        <begin position="52"/>
        <end position="79"/>
    </location>
</feature>
<accession>A0A9P8WL88</accession>
<dbReference type="OrthoDB" id="9999821at2759"/>
<feature type="domain" description="PhoD-like phosphatase" evidence="2">
    <location>
        <begin position="1190"/>
        <end position="1349"/>
    </location>
</feature>
<feature type="compositionally biased region" description="Basic and acidic residues" evidence="1">
    <location>
        <begin position="328"/>
        <end position="350"/>
    </location>
</feature>
<comment type="caution">
    <text evidence="3">The sequence shown here is derived from an EMBL/GenBank/DDBJ whole genome shotgun (WGS) entry which is preliminary data.</text>
</comment>
<feature type="region of interest" description="Disordered" evidence="1">
    <location>
        <begin position="1602"/>
        <end position="1648"/>
    </location>
</feature>
<dbReference type="Gene3D" id="3.60.21.70">
    <property type="entry name" value="PhoD-like phosphatase"/>
    <property type="match status" value="1"/>
</dbReference>
<dbReference type="InterPro" id="IPR043904">
    <property type="entry name" value="PhoD_2-like"/>
</dbReference>
<feature type="compositionally biased region" description="Acidic residues" evidence="1">
    <location>
        <begin position="1631"/>
        <end position="1641"/>
    </location>
</feature>
<dbReference type="CDD" id="cd07389">
    <property type="entry name" value="MPP_PhoD"/>
    <property type="match status" value="1"/>
</dbReference>
<feature type="compositionally biased region" description="Polar residues" evidence="1">
    <location>
        <begin position="374"/>
        <end position="388"/>
    </location>
</feature>
<evidence type="ECO:0000313" key="4">
    <source>
        <dbReference type="Proteomes" id="UP000777438"/>
    </source>
</evidence>
<feature type="compositionally biased region" description="Pro residues" evidence="1">
    <location>
        <begin position="127"/>
        <end position="136"/>
    </location>
</feature>
<feature type="region of interest" description="Disordered" evidence="1">
    <location>
        <begin position="1"/>
        <end position="612"/>
    </location>
</feature>
<feature type="compositionally biased region" description="Acidic residues" evidence="1">
    <location>
        <begin position="172"/>
        <end position="184"/>
    </location>
</feature>
<dbReference type="PANTHER" id="PTHR46689:SF1">
    <property type="entry name" value="PHOD-LIKE PHOSPHATASE DOMAIN-CONTAINING PROTEIN"/>
    <property type="match status" value="1"/>
</dbReference>
<feature type="compositionally biased region" description="Low complexity" evidence="1">
    <location>
        <begin position="274"/>
        <end position="289"/>
    </location>
</feature>
<feature type="region of interest" description="Disordered" evidence="1">
    <location>
        <begin position="1344"/>
        <end position="1549"/>
    </location>
</feature>
<dbReference type="GO" id="GO:0016020">
    <property type="term" value="C:membrane"/>
    <property type="evidence" value="ECO:0007669"/>
    <property type="project" value="TreeGrafter"/>
</dbReference>
<reference evidence="3 4" key="1">
    <citation type="journal article" date="2021" name="Nat. Commun.">
        <title>Genetic determinants of endophytism in the Arabidopsis root mycobiome.</title>
        <authorList>
            <person name="Mesny F."/>
            <person name="Miyauchi S."/>
            <person name="Thiergart T."/>
            <person name="Pickel B."/>
            <person name="Atanasova L."/>
            <person name="Karlsson M."/>
            <person name="Huettel B."/>
            <person name="Barry K.W."/>
            <person name="Haridas S."/>
            <person name="Chen C."/>
            <person name="Bauer D."/>
            <person name="Andreopoulos W."/>
            <person name="Pangilinan J."/>
            <person name="LaButti K."/>
            <person name="Riley R."/>
            <person name="Lipzen A."/>
            <person name="Clum A."/>
            <person name="Drula E."/>
            <person name="Henrissat B."/>
            <person name="Kohler A."/>
            <person name="Grigoriev I.V."/>
            <person name="Martin F.M."/>
            <person name="Hacquard S."/>
        </authorList>
    </citation>
    <scope>NUCLEOTIDE SEQUENCE [LARGE SCALE GENOMIC DNA]</scope>
    <source>
        <strain evidence="3 4">MPI-CAGE-CH-0241</strain>
    </source>
</reference>
<evidence type="ECO:0000313" key="3">
    <source>
        <dbReference type="EMBL" id="KAH6900486.1"/>
    </source>
</evidence>
<protein>
    <recommendedName>
        <fullName evidence="2">PhoD-like phosphatase domain-containing protein</fullName>
    </recommendedName>
</protein>
<feature type="compositionally biased region" description="Polar residues" evidence="1">
    <location>
        <begin position="152"/>
        <end position="167"/>
    </location>
</feature>
<feature type="compositionally biased region" description="Low complexity" evidence="1">
    <location>
        <begin position="1450"/>
        <end position="1462"/>
    </location>
</feature>
<evidence type="ECO:0000256" key="1">
    <source>
        <dbReference type="SAM" id="MobiDB-lite"/>
    </source>
</evidence>
<feature type="compositionally biased region" description="Basic and acidic residues" evidence="1">
    <location>
        <begin position="426"/>
        <end position="436"/>
    </location>
</feature>
<feature type="domain" description="PhoD-like phosphatase" evidence="2">
    <location>
        <begin position="920"/>
        <end position="1182"/>
    </location>
</feature>
<feature type="region of interest" description="Disordered" evidence="1">
    <location>
        <begin position="826"/>
        <end position="854"/>
    </location>
</feature>
<feature type="compositionally biased region" description="Basic and acidic residues" evidence="1">
    <location>
        <begin position="826"/>
        <end position="842"/>
    </location>
</feature>
<dbReference type="Pfam" id="PF19050">
    <property type="entry name" value="PhoD_2"/>
    <property type="match status" value="2"/>
</dbReference>